<dbReference type="InterPro" id="IPR017452">
    <property type="entry name" value="GPCR_Rhodpsn_7TM"/>
</dbReference>
<evidence type="ECO:0000256" key="3">
    <source>
        <dbReference type="ARBA" id="ARBA00022989"/>
    </source>
</evidence>
<keyword evidence="2 5" id="KW-0812">Transmembrane</keyword>
<proteinExistence type="inferred from homology"/>
<evidence type="ECO:0000256" key="2">
    <source>
        <dbReference type="ARBA" id="ARBA00022692"/>
    </source>
</evidence>
<feature type="transmembrane region" description="Helical" evidence="6">
    <location>
        <begin position="208"/>
        <end position="229"/>
    </location>
</feature>
<feature type="transmembrane region" description="Helical" evidence="6">
    <location>
        <begin position="323"/>
        <end position="348"/>
    </location>
</feature>
<dbReference type="InterPro" id="IPR052954">
    <property type="entry name" value="GPCR-Ligand_Int"/>
</dbReference>
<comment type="subcellular location">
    <subcellularLocation>
        <location evidence="1">Membrane</location>
    </subcellularLocation>
</comment>
<keyword evidence="4 6" id="KW-0472">Membrane</keyword>
<dbReference type="SUPFAM" id="SSF81321">
    <property type="entry name" value="Family A G protein-coupled receptor-like"/>
    <property type="match status" value="1"/>
</dbReference>
<evidence type="ECO:0000256" key="6">
    <source>
        <dbReference type="SAM" id="Phobius"/>
    </source>
</evidence>
<feature type="transmembrane region" description="Helical" evidence="6">
    <location>
        <begin position="154"/>
        <end position="173"/>
    </location>
</feature>
<evidence type="ECO:0000259" key="7">
    <source>
        <dbReference type="PROSITE" id="PS50262"/>
    </source>
</evidence>
<dbReference type="PANTHER" id="PTHR46641:SF2">
    <property type="entry name" value="FMRFAMIDE RECEPTOR"/>
    <property type="match status" value="1"/>
</dbReference>
<dbReference type="PROSITE" id="PS50262">
    <property type="entry name" value="G_PROTEIN_RECEP_F1_2"/>
    <property type="match status" value="1"/>
</dbReference>
<comment type="caution">
    <text evidence="8">The sequence shown here is derived from an EMBL/GenBank/DDBJ whole genome shotgun (WGS) entry which is preliminary data.</text>
</comment>
<feature type="domain" description="G-protein coupled receptors family 1 profile" evidence="7">
    <location>
        <begin position="49"/>
        <end position="345"/>
    </location>
</feature>
<evidence type="ECO:0000256" key="4">
    <source>
        <dbReference type="ARBA" id="ARBA00023136"/>
    </source>
</evidence>
<dbReference type="PRINTS" id="PR00237">
    <property type="entry name" value="GPCRRHODOPSN"/>
</dbReference>
<name>A0A8S3ZJW7_9EUPU</name>
<keyword evidence="5" id="KW-0297">G-protein coupled receptor</keyword>
<feature type="transmembrane region" description="Helical" evidence="6">
    <location>
        <begin position="119"/>
        <end position="142"/>
    </location>
</feature>
<dbReference type="InterPro" id="IPR000276">
    <property type="entry name" value="GPCR_Rhodpsn"/>
</dbReference>
<evidence type="ECO:0000313" key="8">
    <source>
        <dbReference type="EMBL" id="CAG5129773.1"/>
    </source>
</evidence>
<keyword evidence="5" id="KW-0807">Transducer</keyword>
<feature type="transmembrane region" description="Helical" evidence="6">
    <location>
        <begin position="33"/>
        <end position="58"/>
    </location>
</feature>
<dbReference type="Proteomes" id="UP000678393">
    <property type="component" value="Unassembled WGS sequence"/>
</dbReference>
<keyword evidence="9" id="KW-1185">Reference proteome</keyword>
<organism evidence="8 9">
    <name type="scientific">Candidula unifasciata</name>
    <dbReference type="NCBI Taxonomy" id="100452"/>
    <lineage>
        <taxon>Eukaryota</taxon>
        <taxon>Metazoa</taxon>
        <taxon>Spiralia</taxon>
        <taxon>Lophotrochozoa</taxon>
        <taxon>Mollusca</taxon>
        <taxon>Gastropoda</taxon>
        <taxon>Heterobranchia</taxon>
        <taxon>Euthyneura</taxon>
        <taxon>Panpulmonata</taxon>
        <taxon>Eupulmonata</taxon>
        <taxon>Stylommatophora</taxon>
        <taxon>Helicina</taxon>
        <taxon>Helicoidea</taxon>
        <taxon>Geomitridae</taxon>
        <taxon>Candidula</taxon>
    </lineage>
</organism>
<sequence length="367" mass="40805">MGGTKCIDFTQGTNIQSPSMLIDDSAENIIIDVLYIGAGFCISLFGIIANTINIIVYLNRGVKDSPTVQFLSLSVSDCVFSVLVLMSSVGYFFIKIKSKSTILDPTIFSHFVSASREKAYSISVLIIFVMSLERSFCVAYPFTIKLIFTKSRSIVTITFLTVILTAALIPEYLNNRLEWVYDTNLNSSHLVYWSSREATTLDVLRNTIFAAVLPIVSGVSATVCTIYMISAVKASNKFRQFAVTGKRLDTSLKDTSLSEIVQAQKTKTKKLTKETRITRTVIAVNIIFILCNLPKSTMVASSVANLYIPEFSLFVKGKYQNLVSVLITITFMFEAINGASTFIVYYTMNTTFKTTVKQILCKCFDVN</sequence>
<dbReference type="PROSITE" id="PS00237">
    <property type="entry name" value="G_PROTEIN_RECEP_F1_1"/>
    <property type="match status" value="1"/>
</dbReference>
<feature type="transmembrane region" description="Helical" evidence="6">
    <location>
        <begin position="70"/>
        <end position="94"/>
    </location>
</feature>
<dbReference type="OrthoDB" id="6158692at2759"/>
<dbReference type="GO" id="GO:0004930">
    <property type="term" value="F:G protein-coupled receptor activity"/>
    <property type="evidence" value="ECO:0007669"/>
    <property type="project" value="UniProtKB-KW"/>
</dbReference>
<reference evidence="8" key="1">
    <citation type="submission" date="2021-04" db="EMBL/GenBank/DDBJ databases">
        <authorList>
            <consortium name="Molecular Ecology Group"/>
        </authorList>
    </citation>
    <scope>NUCLEOTIDE SEQUENCE</scope>
</reference>
<evidence type="ECO:0000256" key="5">
    <source>
        <dbReference type="RuleBase" id="RU000688"/>
    </source>
</evidence>
<protein>
    <recommendedName>
        <fullName evidence="7">G-protein coupled receptors family 1 profile domain-containing protein</fullName>
    </recommendedName>
</protein>
<comment type="similarity">
    <text evidence="5">Belongs to the G-protein coupled receptor 1 family.</text>
</comment>
<keyword evidence="5" id="KW-0675">Receptor</keyword>
<keyword evidence="3 6" id="KW-1133">Transmembrane helix</keyword>
<dbReference type="AlphaFoldDB" id="A0A8S3ZJW7"/>
<dbReference type="PANTHER" id="PTHR46641">
    <property type="entry name" value="FMRFAMIDE RECEPTOR-RELATED"/>
    <property type="match status" value="1"/>
</dbReference>
<dbReference type="EMBL" id="CAJHNH020003669">
    <property type="protein sequence ID" value="CAG5129773.1"/>
    <property type="molecule type" value="Genomic_DNA"/>
</dbReference>
<dbReference type="GO" id="GO:0016020">
    <property type="term" value="C:membrane"/>
    <property type="evidence" value="ECO:0007669"/>
    <property type="project" value="UniProtKB-SubCell"/>
</dbReference>
<accession>A0A8S3ZJW7</accession>
<feature type="transmembrane region" description="Helical" evidence="6">
    <location>
        <begin position="280"/>
        <end position="303"/>
    </location>
</feature>
<evidence type="ECO:0000256" key="1">
    <source>
        <dbReference type="ARBA" id="ARBA00004370"/>
    </source>
</evidence>
<evidence type="ECO:0000313" key="9">
    <source>
        <dbReference type="Proteomes" id="UP000678393"/>
    </source>
</evidence>
<dbReference type="Gene3D" id="1.20.1070.10">
    <property type="entry name" value="Rhodopsin 7-helix transmembrane proteins"/>
    <property type="match status" value="1"/>
</dbReference>
<gene>
    <name evidence="8" type="ORF">CUNI_LOCUS15331</name>
</gene>
<dbReference type="Pfam" id="PF00001">
    <property type="entry name" value="7tm_1"/>
    <property type="match status" value="1"/>
</dbReference>